<dbReference type="AlphaFoldDB" id="A0A2A2M5T5"/>
<evidence type="ECO:0000256" key="1">
    <source>
        <dbReference type="SAM" id="MobiDB-lite"/>
    </source>
</evidence>
<name>A0A2A2M5T5_9BILA</name>
<gene>
    <name evidence="2" type="ORF">WR25_18139</name>
</gene>
<keyword evidence="3" id="KW-1185">Reference proteome</keyword>
<evidence type="ECO:0000313" key="3">
    <source>
        <dbReference type="Proteomes" id="UP000218231"/>
    </source>
</evidence>
<proteinExistence type="predicted"/>
<accession>A0A2A2M5T5</accession>
<feature type="compositionally biased region" description="Low complexity" evidence="1">
    <location>
        <begin position="56"/>
        <end position="71"/>
    </location>
</feature>
<feature type="region of interest" description="Disordered" evidence="1">
    <location>
        <begin position="41"/>
        <end position="71"/>
    </location>
</feature>
<reference evidence="2 3" key="1">
    <citation type="journal article" date="2017" name="Curr. Biol.">
        <title>Genome architecture and evolution of a unichromosomal asexual nematode.</title>
        <authorList>
            <person name="Fradin H."/>
            <person name="Zegar C."/>
            <person name="Gutwein M."/>
            <person name="Lucas J."/>
            <person name="Kovtun M."/>
            <person name="Corcoran D."/>
            <person name="Baugh L.R."/>
            <person name="Kiontke K."/>
            <person name="Gunsalus K."/>
            <person name="Fitch D.H."/>
            <person name="Piano F."/>
        </authorList>
    </citation>
    <scope>NUCLEOTIDE SEQUENCE [LARGE SCALE GENOMIC DNA]</scope>
    <source>
        <strain evidence="2">PF1309</strain>
    </source>
</reference>
<evidence type="ECO:0000313" key="2">
    <source>
        <dbReference type="EMBL" id="PAV93861.1"/>
    </source>
</evidence>
<dbReference type="EMBL" id="LIAE01003607">
    <property type="protein sequence ID" value="PAV93861.1"/>
    <property type="molecule type" value="Genomic_DNA"/>
</dbReference>
<sequence>MITAADHTAGRVPNRARPRILRGTRSAANRINSIDSRRAAFSTSDPFQMPCTPRLTRTPTSITPMPMPIHA</sequence>
<organism evidence="2 3">
    <name type="scientific">Diploscapter pachys</name>
    <dbReference type="NCBI Taxonomy" id="2018661"/>
    <lineage>
        <taxon>Eukaryota</taxon>
        <taxon>Metazoa</taxon>
        <taxon>Ecdysozoa</taxon>
        <taxon>Nematoda</taxon>
        <taxon>Chromadorea</taxon>
        <taxon>Rhabditida</taxon>
        <taxon>Rhabditina</taxon>
        <taxon>Rhabditomorpha</taxon>
        <taxon>Rhabditoidea</taxon>
        <taxon>Rhabditidae</taxon>
        <taxon>Diploscapter</taxon>
    </lineage>
</organism>
<comment type="caution">
    <text evidence="2">The sequence shown here is derived from an EMBL/GenBank/DDBJ whole genome shotgun (WGS) entry which is preliminary data.</text>
</comment>
<dbReference type="Proteomes" id="UP000218231">
    <property type="component" value="Unassembled WGS sequence"/>
</dbReference>
<protein>
    <submittedName>
        <fullName evidence="2">Uncharacterized protein</fullName>
    </submittedName>
</protein>